<dbReference type="SUPFAM" id="SSF49313">
    <property type="entry name" value="Cadherin-like"/>
    <property type="match status" value="1"/>
</dbReference>
<protein>
    <submittedName>
        <fullName evidence="10">Cadherin-89D</fullName>
    </submittedName>
</protein>
<keyword evidence="5" id="KW-0130">Cell adhesion</keyword>
<dbReference type="InterPro" id="IPR050971">
    <property type="entry name" value="Cadherin-domain_protein"/>
</dbReference>
<gene>
    <name evidence="10" type="primary">Cad89D</name>
    <name evidence="10" type="ORF">TNIN_11281</name>
</gene>
<dbReference type="AlphaFoldDB" id="A0A8X7BWZ8"/>
<sequence>MKVYRAIKSRNLMKSGHVVKGEATDFTEPQLNSTADVLVEVIEMSDEPPRFYTDPYLAHVQESLHPGQKVTQITAYDSDSGNNGLLFYKLDGTIWTLSTLDYEKQAFYNITVFAYGQGKKSLSSKAKLWVTVADTNDAVPEFSKAVYTLEVAKIRHTSETVFKLYAVKGDFKCALLSE</sequence>
<reference evidence="10" key="1">
    <citation type="submission" date="2020-08" db="EMBL/GenBank/DDBJ databases">
        <title>Multicomponent nature underlies the extraordinary mechanical properties of spider dragline silk.</title>
        <authorList>
            <person name="Kono N."/>
            <person name="Nakamura H."/>
            <person name="Mori M."/>
            <person name="Yoshida Y."/>
            <person name="Ohtoshi R."/>
            <person name="Malay A.D."/>
            <person name="Moran D.A.P."/>
            <person name="Tomita M."/>
            <person name="Numata K."/>
            <person name="Arakawa K."/>
        </authorList>
    </citation>
    <scope>NUCLEOTIDE SEQUENCE</scope>
</reference>
<dbReference type="PRINTS" id="PR00205">
    <property type="entry name" value="CADHERIN"/>
</dbReference>
<evidence type="ECO:0000256" key="8">
    <source>
        <dbReference type="PROSITE-ProRule" id="PRU00043"/>
    </source>
</evidence>
<feature type="domain" description="Cadherin" evidence="9">
    <location>
        <begin position="52"/>
        <end position="142"/>
    </location>
</feature>
<keyword evidence="2" id="KW-0812">Transmembrane</keyword>
<evidence type="ECO:0000256" key="3">
    <source>
        <dbReference type="ARBA" id="ARBA00022737"/>
    </source>
</evidence>
<dbReference type="GO" id="GO:0007156">
    <property type="term" value="P:homophilic cell adhesion via plasma membrane adhesion molecules"/>
    <property type="evidence" value="ECO:0007669"/>
    <property type="project" value="InterPro"/>
</dbReference>
<dbReference type="Proteomes" id="UP000886998">
    <property type="component" value="Unassembled WGS sequence"/>
</dbReference>
<comment type="subcellular location">
    <subcellularLocation>
        <location evidence="1">Membrane</location>
    </subcellularLocation>
</comment>
<evidence type="ECO:0000256" key="2">
    <source>
        <dbReference type="ARBA" id="ARBA00022692"/>
    </source>
</evidence>
<keyword evidence="6" id="KW-1133">Transmembrane helix</keyword>
<dbReference type="EMBL" id="BMAV01005704">
    <property type="protein sequence ID" value="GFY46995.1"/>
    <property type="molecule type" value="Genomic_DNA"/>
</dbReference>
<comment type="caution">
    <text evidence="10">The sequence shown here is derived from an EMBL/GenBank/DDBJ whole genome shotgun (WGS) entry which is preliminary data.</text>
</comment>
<evidence type="ECO:0000256" key="4">
    <source>
        <dbReference type="ARBA" id="ARBA00022837"/>
    </source>
</evidence>
<dbReference type="FunFam" id="2.60.40.60:FF:000092">
    <property type="entry name" value="Protocadherin 8"/>
    <property type="match status" value="1"/>
</dbReference>
<dbReference type="GO" id="GO:0005509">
    <property type="term" value="F:calcium ion binding"/>
    <property type="evidence" value="ECO:0007669"/>
    <property type="project" value="UniProtKB-UniRule"/>
</dbReference>
<proteinExistence type="predicted"/>
<dbReference type="GO" id="GO:0005911">
    <property type="term" value="C:cell-cell junction"/>
    <property type="evidence" value="ECO:0007669"/>
    <property type="project" value="TreeGrafter"/>
</dbReference>
<dbReference type="OrthoDB" id="8299965at2759"/>
<dbReference type="CDD" id="cd11304">
    <property type="entry name" value="Cadherin_repeat"/>
    <property type="match status" value="1"/>
</dbReference>
<dbReference type="Gene3D" id="2.60.40.60">
    <property type="entry name" value="Cadherins"/>
    <property type="match status" value="2"/>
</dbReference>
<keyword evidence="11" id="KW-1185">Reference proteome</keyword>
<evidence type="ECO:0000313" key="11">
    <source>
        <dbReference type="Proteomes" id="UP000886998"/>
    </source>
</evidence>
<keyword evidence="3" id="KW-0677">Repeat</keyword>
<evidence type="ECO:0000256" key="6">
    <source>
        <dbReference type="ARBA" id="ARBA00022989"/>
    </source>
</evidence>
<keyword evidence="7" id="KW-0472">Membrane</keyword>
<organism evidence="10 11">
    <name type="scientific">Trichonephila inaurata madagascariensis</name>
    <dbReference type="NCBI Taxonomy" id="2747483"/>
    <lineage>
        <taxon>Eukaryota</taxon>
        <taxon>Metazoa</taxon>
        <taxon>Ecdysozoa</taxon>
        <taxon>Arthropoda</taxon>
        <taxon>Chelicerata</taxon>
        <taxon>Arachnida</taxon>
        <taxon>Araneae</taxon>
        <taxon>Araneomorphae</taxon>
        <taxon>Entelegynae</taxon>
        <taxon>Araneoidea</taxon>
        <taxon>Nephilidae</taxon>
        <taxon>Trichonephila</taxon>
        <taxon>Trichonephila inaurata</taxon>
    </lineage>
</organism>
<dbReference type="PANTHER" id="PTHR24025">
    <property type="entry name" value="DESMOGLEIN FAMILY MEMBER"/>
    <property type="match status" value="1"/>
</dbReference>
<evidence type="ECO:0000313" key="10">
    <source>
        <dbReference type="EMBL" id="GFY46995.1"/>
    </source>
</evidence>
<dbReference type="PANTHER" id="PTHR24025:SF23">
    <property type="entry name" value="NEURAL-CADHERIN"/>
    <property type="match status" value="1"/>
</dbReference>
<evidence type="ECO:0000256" key="7">
    <source>
        <dbReference type="ARBA" id="ARBA00023136"/>
    </source>
</evidence>
<evidence type="ECO:0000259" key="9">
    <source>
        <dbReference type="PROSITE" id="PS50268"/>
    </source>
</evidence>
<dbReference type="InterPro" id="IPR015919">
    <property type="entry name" value="Cadherin-like_sf"/>
</dbReference>
<dbReference type="InterPro" id="IPR002126">
    <property type="entry name" value="Cadherin-like_dom"/>
</dbReference>
<dbReference type="PROSITE" id="PS50268">
    <property type="entry name" value="CADHERIN_2"/>
    <property type="match status" value="1"/>
</dbReference>
<keyword evidence="4 8" id="KW-0106">Calcium</keyword>
<dbReference type="GO" id="GO:0016020">
    <property type="term" value="C:membrane"/>
    <property type="evidence" value="ECO:0007669"/>
    <property type="project" value="UniProtKB-SubCell"/>
</dbReference>
<accession>A0A8X7BWZ8</accession>
<evidence type="ECO:0000256" key="5">
    <source>
        <dbReference type="ARBA" id="ARBA00022889"/>
    </source>
</evidence>
<name>A0A8X7BWZ8_9ARAC</name>
<dbReference type="SMART" id="SM00112">
    <property type="entry name" value="CA"/>
    <property type="match status" value="1"/>
</dbReference>
<evidence type="ECO:0000256" key="1">
    <source>
        <dbReference type="ARBA" id="ARBA00004370"/>
    </source>
</evidence>